<dbReference type="AlphaFoldDB" id="A0A838XJ97"/>
<gene>
    <name evidence="5" type="ORF">H1W00_11385</name>
</gene>
<dbReference type="Pfam" id="PF01433">
    <property type="entry name" value="Peptidase_M1"/>
    <property type="match status" value="1"/>
</dbReference>
<dbReference type="SUPFAM" id="SSF63737">
    <property type="entry name" value="Leukotriene A4 hydrolase N-terminal domain"/>
    <property type="match status" value="1"/>
</dbReference>
<name>A0A838XJ97_9ACTN</name>
<dbReference type="InterPro" id="IPR042097">
    <property type="entry name" value="Aminopeptidase_N-like_N_sf"/>
</dbReference>
<dbReference type="EMBL" id="JACEOG010000001">
    <property type="protein sequence ID" value="MBA4609081.1"/>
    <property type="molecule type" value="Genomic_DNA"/>
</dbReference>
<dbReference type="InterPro" id="IPR050344">
    <property type="entry name" value="Peptidase_M1_aminopeptidases"/>
</dbReference>
<feature type="chain" id="PRO_5032577662" evidence="2">
    <location>
        <begin position="26"/>
        <end position="702"/>
    </location>
</feature>
<comment type="caution">
    <text evidence="5">The sequence shown here is derived from an EMBL/GenBank/DDBJ whole genome shotgun (WGS) entry which is preliminary data.</text>
</comment>
<feature type="region of interest" description="Disordered" evidence="1">
    <location>
        <begin position="425"/>
        <end position="467"/>
    </location>
</feature>
<feature type="domain" description="Peptidase M1 membrane alanine aminopeptidase" evidence="3">
    <location>
        <begin position="525"/>
        <end position="667"/>
    </location>
</feature>
<keyword evidence="6" id="KW-1185">Reference proteome</keyword>
<accession>A0A838XJ97</accession>
<dbReference type="Proteomes" id="UP000550354">
    <property type="component" value="Unassembled WGS sequence"/>
</dbReference>
<dbReference type="InterPro" id="IPR014782">
    <property type="entry name" value="Peptidase_M1_dom"/>
</dbReference>
<dbReference type="RefSeq" id="WP_181755807.1">
    <property type="nucleotide sequence ID" value="NZ_JACEOG010000001.1"/>
</dbReference>
<dbReference type="GO" id="GO:0008270">
    <property type="term" value="F:zinc ion binding"/>
    <property type="evidence" value="ECO:0007669"/>
    <property type="project" value="InterPro"/>
</dbReference>
<dbReference type="SUPFAM" id="SSF55486">
    <property type="entry name" value="Metalloproteases ('zincins'), catalytic domain"/>
    <property type="match status" value="1"/>
</dbReference>
<evidence type="ECO:0000256" key="1">
    <source>
        <dbReference type="SAM" id="MobiDB-lite"/>
    </source>
</evidence>
<feature type="compositionally biased region" description="Polar residues" evidence="1">
    <location>
        <begin position="446"/>
        <end position="464"/>
    </location>
</feature>
<dbReference type="CDD" id="cd09603">
    <property type="entry name" value="M1_APN_like"/>
    <property type="match status" value="1"/>
</dbReference>
<dbReference type="PANTHER" id="PTHR11533:SF297">
    <property type="entry name" value="AMINOPEPTIDASE N"/>
    <property type="match status" value="1"/>
</dbReference>
<feature type="signal peptide" evidence="2">
    <location>
        <begin position="1"/>
        <end position="25"/>
    </location>
</feature>
<dbReference type="GO" id="GO:0008237">
    <property type="term" value="F:metallopeptidase activity"/>
    <property type="evidence" value="ECO:0007669"/>
    <property type="project" value="InterPro"/>
</dbReference>
<dbReference type="Pfam" id="PF20773">
    <property type="entry name" value="InhA-like_MAM"/>
    <property type="match status" value="1"/>
</dbReference>
<evidence type="ECO:0000256" key="2">
    <source>
        <dbReference type="SAM" id="SignalP"/>
    </source>
</evidence>
<dbReference type="InterPro" id="IPR027268">
    <property type="entry name" value="Peptidase_M4/M1_CTD_sf"/>
</dbReference>
<dbReference type="PANTHER" id="PTHR11533">
    <property type="entry name" value="PROTEASE M1 ZINC METALLOPROTEASE"/>
    <property type="match status" value="1"/>
</dbReference>
<sequence length="702" mass="75770">MRRVLALVFTAVLILTIGIPGAAGAHPRPSPRPGAPGIGDLYFPTDGNGGYDVGHYDLDIAYDPPTDRLRGRATISARTTHALSAFNLDLNGLTVTSVRVDGRPARWRHVGDELTVIPRRALAKRARFHVVVTYGGVPLVLDEPALGRAGVFPTDDGALIVGQPHVADTWFPVNDHPLDKASYRFRVTVPRGLEAVANGRLAGVRRHGRTQTWTWVARDPMASYLATATVGQFNLDHRRVAGIDYWDAIDPVLYEQPEPRTGERYAINGGENSAYQRLSRVIDVPAAGGELSFHVARDTEPGWDHFFVEARPVGTEDWTTLPDANGHTTREVGNACPGWLTLHPFLTHYQTDDGAGGCTAEGTTGEWHAVSGASDGYEQWRLDLSAYAGRSVEVALSVVGDESVAYNGVYVDDVVAPGGAGSTSFEADADPLDGWAATGAPAGSPGNASDWRTATESAGPSTGENAEEALAREPEIIDFLDDILGPYPFGESGGIVDDDPGLGFALENQTRPIYAQGWFTSPGDNTSVVVHELAHQWTGDDLALEAWQHIWLNEGFASYMEWLWSQDGGGASAQEIFDFYAAIPADDPFWATVIGDPGPEHIFDGPVYDRGAMALHALRLEIGDGDFFRLLRRWTAMQAGGNVRTDEFTSLAERVSGEDLDAFFTAWLFTPEKPAGLPEAAALRGSPSGDLAKQLARPEVHR</sequence>
<dbReference type="Gene3D" id="2.60.40.1730">
    <property type="entry name" value="tricorn interacting facor f3 domain"/>
    <property type="match status" value="1"/>
</dbReference>
<evidence type="ECO:0000259" key="3">
    <source>
        <dbReference type="Pfam" id="PF01433"/>
    </source>
</evidence>
<dbReference type="Gene3D" id="1.10.390.10">
    <property type="entry name" value="Neutral Protease Domain 2"/>
    <property type="match status" value="1"/>
</dbReference>
<protein>
    <submittedName>
        <fullName evidence="5">Immune inhibitor A</fullName>
    </submittedName>
</protein>
<evidence type="ECO:0000313" key="5">
    <source>
        <dbReference type="EMBL" id="MBA4609081.1"/>
    </source>
</evidence>
<dbReference type="InterPro" id="IPR045357">
    <property type="entry name" value="Aminopeptidase_N-like_N"/>
</dbReference>
<organism evidence="5 6">
    <name type="scientific">Aeromicrobium phoceense</name>
    <dbReference type="NCBI Taxonomy" id="2754045"/>
    <lineage>
        <taxon>Bacteria</taxon>
        <taxon>Bacillati</taxon>
        <taxon>Actinomycetota</taxon>
        <taxon>Actinomycetes</taxon>
        <taxon>Propionibacteriales</taxon>
        <taxon>Nocardioidaceae</taxon>
        <taxon>Aeromicrobium</taxon>
    </lineage>
</organism>
<feature type="region of interest" description="Disordered" evidence="1">
    <location>
        <begin position="681"/>
        <end position="702"/>
    </location>
</feature>
<reference evidence="5 6" key="1">
    <citation type="submission" date="2020-07" db="EMBL/GenBank/DDBJ databases">
        <title>Draft genome and description of Aeromicrobium phoceense strain Marseille-Q0843 isolated from healthy skin swab.</title>
        <authorList>
            <person name="Boxberger M."/>
            <person name="La Scola B."/>
        </authorList>
    </citation>
    <scope>NUCLEOTIDE SEQUENCE [LARGE SCALE GENOMIC DNA]</scope>
    <source>
        <strain evidence="5 6">Marseille-Q0843</strain>
    </source>
</reference>
<dbReference type="Pfam" id="PF17900">
    <property type="entry name" value="Peptidase_M1_N"/>
    <property type="match status" value="1"/>
</dbReference>
<proteinExistence type="predicted"/>
<evidence type="ECO:0000313" key="6">
    <source>
        <dbReference type="Proteomes" id="UP000550354"/>
    </source>
</evidence>
<feature type="domain" description="Aminopeptidase N-like N-terminal" evidence="4">
    <location>
        <begin position="55"/>
        <end position="225"/>
    </location>
</feature>
<evidence type="ECO:0000259" key="4">
    <source>
        <dbReference type="Pfam" id="PF17900"/>
    </source>
</evidence>
<keyword evidence="2" id="KW-0732">Signal</keyword>